<feature type="repeat" description="NHL" evidence="2">
    <location>
        <begin position="173"/>
        <end position="212"/>
    </location>
</feature>
<evidence type="ECO:0000313" key="3">
    <source>
        <dbReference type="EMBL" id="CAF1001684.1"/>
    </source>
</evidence>
<protein>
    <recommendedName>
        <fullName evidence="8">NHL repeat containing protein</fullName>
    </recommendedName>
</protein>
<dbReference type="Proteomes" id="UP000677228">
    <property type="component" value="Unassembled WGS sequence"/>
</dbReference>
<dbReference type="EMBL" id="CAJOBC010004240">
    <property type="protein sequence ID" value="CAF3820286.1"/>
    <property type="molecule type" value="Genomic_DNA"/>
</dbReference>
<name>A0A814KKA4_9BILA</name>
<evidence type="ECO:0000256" key="2">
    <source>
        <dbReference type="PROSITE-ProRule" id="PRU00504"/>
    </source>
</evidence>
<sequence length="315" mass="33635">MYDKTCNSLQWNTTGITVAGGNGQGSNSNQFNGQRGFVIDQNNNLYVSDFNNHRVQYWAYGSTTGVTVAGGHGIGNATNQLNHSSTLSVDSNGNMFIGDSYNFRVQYWSNGSTSGQSVAANNGYGANLNQIKYSDGLYVNFASSNAIYTSDNGNYRIMKWAPNATTGSVVFGGTTGTGLNQLYGASTIDFDSSGNLYIADSGNHRILKYNFTGTYATLVAGTSGTSGNTVTTLQDPSGVFIDKNNGNIYVSDTSNHRIQLFTQGSTTGMTIAGGQGSGSSSIQLNSPFLVQLDQYYNLYVSDSGNNRIQKYLTIC</sequence>
<gene>
    <name evidence="4" type="ORF">GPM918_LOCUS16268</name>
    <name evidence="3" type="ORF">OVA965_LOCUS14591</name>
    <name evidence="6" type="ORF">SRO942_LOCUS16268</name>
    <name evidence="5" type="ORF">TMI583_LOCUS14595</name>
</gene>
<organism evidence="4 7">
    <name type="scientific">Didymodactylos carnosus</name>
    <dbReference type="NCBI Taxonomy" id="1234261"/>
    <lineage>
        <taxon>Eukaryota</taxon>
        <taxon>Metazoa</taxon>
        <taxon>Spiralia</taxon>
        <taxon>Gnathifera</taxon>
        <taxon>Rotifera</taxon>
        <taxon>Eurotatoria</taxon>
        <taxon>Bdelloidea</taxon>
        <taxon>Philodinida</taxon>
        <taxon>Philodinidae</taxon>
        <taxon>Didymodactylos</taxon>
    </lineage>
</organism>
<dbReference type="GO" id="GO:0008270">
    <property type="term" value="F:zinc ion binding"/>
    <property type="evidence" value="ECO:0007669"/>
    <property type="project" value="UniProtKB-KW"/>
</dbReference>
<dbReference type="Proteomes" id="UP000682733">
    <property type="component" value="Unassembled WGS sequence"/>
</dbReference>
<feature type="repeat" description="NHL" evidence="2">
    <location>
        <begin position="233"/>
        <end position="264"/>
    </location>
</feature>
<dbReference type="AlphaFoldDB" id="A0A814KKA4"/>
<keyword evidence="7" id="KW-1185">Reference proteome</keyword>
<dbReference type="EMBL" id="CAJNOQ010004240">
    <property type="protein sequence ID" value="CAF1050706.1"/>
    <property type="molecule type" value="Genomic_DNA"/>
</dbReference>
<proteinExistence type="predicted"/>
<comment type="caution">
    <text evidence="4">The sequence shown here is derived from an EMBL/GenBank/DDBJ whole genome shotgun (WGS) entry which is preliminary data.</text>
</comment>
<dbReference type="Proteomes" id="UP000681722">
    <property type="component" value="Unassembled WGS sequence"/>
</dbReference>
<dbReference type="CDD" id="cd05819">
    <property type="entry name" value="NHL"/>
    <property type="match status" value="1"/>
</dbReference>
<accession>A0A814KKA4</accession>
<dbReference type="InterPro" id="IPR001258">
    <property type="entry name" value="NHL_repeat"/>
</dbReference>
<evidence type="ECO:0000256" key="1">
    <source>
        <dbReference type="ARBA" id="ARBA00022737"/>
    </source>
</evidence>
<evidence type="ECO:0000313" key="4">
    <source>
        <dbReference type="EMBL" id="CAF1050706.1"/>
    </source>
</evidence>
<dbReference type="Gene3D" id="2.40.10.500">
    <property type="match status" value="2"/>
</dbReference>
<evidence type="ECO:0000313" key="6">
    <source>
        <dbReference type="EMBL" id="CAF3820286.1"/>
    </source>
</evidence>
<dbReference type="Gene3D" id="2.120.10.30">
    <property type="entry name" value="TolB, C-terminal domain"/>
    <property type="match status" value="1"/>
</dbReference>
<dbReference type="PANTHER" id="PTHR24104:SF25">
    <property type="entry name" value="PROTEIN LIN-41"/>
    <property type="match status" value="1"/>
</dbReference>
<dbReference type="EMBL" id="CAJOBA010006375">
    <property type="protein sequence ID" value="CAF3771039.1"/>
    <property type="molecule type" value="Genomic_DNA"/>
</dbReference>
<evidence type="ECO:0000313" key="5">
    <source>
        <dbReference type="EMBL" id="CAF3771039.1"/>
    </source>
</evidence>
<dbReference type="InterPro" id="IPR011042">
    <property type="entry name" value="6-blade_b-propeller_TolB-like"/>
</dbReference>
<dbReference type="PANTHER" id="PTHR24104">
    <property type="entry name" value="E3 UBIQUITIN-PROTEIN LIGASE NHLRC1-RELATED"/>
    <property type="match status" value="1"/>
</dbReference>
<dbReference type="InterPro" id="IPR050952">
    <property type="entry name" value="TRIM-NHL_E3_ligases"/>
</dbReference>
<dbReference type="SUPFAM" id="SSF63829">
    <property type="entry name" value="Calcium-dependent phosphotriesterase"/>
    <property type="match status" value="1"/>
</dbReference>
<keyword evidence="1" id="KW-0677">Repeat</keyword>
<evidence type="ECO:0000313" key="7">
    <source>
        <dbReference type="Proteomes" id="UP000663829"/>
    </source>
</evidence>
<evidence type="ECO:0008006" key="8">
    <source>
        <dbReference type="Google" id="ProtNLM"/>
    </source>
</evidence>
<dbReference type="EMBL" id="CAJNOK010006367">
    <property type="protein sequence ID" value="CAF1001684.1"/>
    <property type="molecule type" value="Genomic_DNA"/>
</dbReference>
<reference evidence="4" key="1">
    <citation type="submission" date="2021-02" db="EMBL/GenBank/DDBJ databases">
        <authorList>
            <person name="Nowell W R."/>
        </authorList>
    </citation>
    <scope>NUCLEOTIDE SEQUENCE</scope>
</reference>
<dbReference type="Pfam" id="PF01436">
    <property type="entry name" value="NHL"/>
    <property type="match status" value="3"/>
</dbReference>
<dbReference type="OrthoDB" id="342730at2759"/>
<dbReference type="Proteomes" id="UP000663829">
    <property type="component" value="Unassembled WGS sequence"/>
</dbReference>
<dbReference type="PROSITE" id="PS51125">
    <property type="entry name" value="NHL"/>
    <property type="match status" value="2"/>
</dbReference>